<keyword evidence="17" id="KW-0460">Magnesium</keyword>
<feature type="active site" description="Proton acceptor" evidence="15">
    <location>
        <position position="558"/>
    </location>
</feature>
<dbReference type="SUPFAM" id="SSF56112">
    <property type="entry name" value="Protein kinase-like (PK-like)"/>
    <property type="match status" value="1"/>
</dbReference>
<dbReference type="PROSITE" id="PS50835">
    <property type="entry name" value="IG_LIKE"/>
    <property type="match status" value="1"/>
</dbReference>
<proteinExistence type="predicted"/>
<dbReference type="CDD" id="cd00192">
    <property type="entry name" value="PTKc"/>
    <property type="match status" value="1"/>
</dbReference>
<evidence type="ECO:0000256" key="20">
    <source>
        <dbReference type="SAM" id="MobiDB-lite"/>
    </source>
</evidence>
<evidence type="ECO:0000256" key="17">
    <source>
        <dbReference type="PIRSR" id="PIRSR000615-3"/>
    </source>
</evidence>
<keyword evidence="7 16" id="KW-0067">ATP-binding</keyword>
<dbReference type="GO" id="GO:0004714">
    <property type="term" value="F:transmembrane receptor protein tyrosine kinase activity"/>
    <property type="evidence" value="ECO:0007669"/>
    <property type="project" value="UniProtKB-EC"/>
</dbReference>
<gene>
    <name evidence="24" type="primary">FGFR1</name>
    <name evidence="24" type="ORF">AWC38_SpisGene2696</name>
</gene>
<feature type="transmembrane region" description="Helical" evidence="21">
    <location>
        <begin position="220"/>
        <end position="243"/>
    </location>
</feature>
<dbReference type="InterPro" id="IPR013783">
    <property type="entry name" value="Ig-like_fold"/>
</dbReference>
<feature type="binding site" evidence="17">
    <location>
        <position position="576"/>
    </location>
    <ligand>
        <name>Mg(2+)</name>
        <dbReference type="ChEBI" id="CHEBI:18420"/>
    </ligand>
</feature>
<evidence type="ECO:0000256" key="6">
    <source>
        <dbReference type="ARBA" id="ARBA00022777"/>
    </source>
</evidence>
<dbReference type="Proteomes" id="UP000225706">
    <property type="component" value="Unassembled WGS sequence"/>
</dbReference>
<sequence length="716" mass="80307">MVAKKPWVESRTQSILLFAATASVIFPSIMCQTCHYIPRKTEPIIEITSASEFCFCEPVNVTCTAQENKDYSHRYDSKPTFINWFYGKEFKKRCWAKSADTSLTCSLVIDSLTSKKLGNYTCQASTSNYHCSIKHFEIDIHGVPPAEKTTEAPTNQSIVPEPNVTINCTDYGKNQCASNKTSEDETVQGGVYHSSPVTTILRSPETHNFLNGRGSSERNMIAVVVPSVISALVVFGIGGFLWFRRGVQRRRDPGNPTPANADELPLIVIRAHEEFSSEDLTALVRLQEEFGTTNNSNHIETSAEPDEEPVTLPLITSVNADGHSLLTEIRVEIPDKNSLLGTKLCSRLNNSDNFYPERPPKPVKKGSTEKQMKCSCMTVPENQSTMQSNLSSKDSGYDSAESRESISEMPLENRNAWQIRWDELKVLDEVLGKGGFGIVKKGFYRGEEVAVKQCKAAFSRCDKDDLLNEIKMLKQAGRHPNIVSFIGACTQEDNILLITELVSGGSLESLLRSKPRNCGKNQYENVKCRMTERELLQVSLQVALGMQHLEEKKYIHRDLAARNVFIGANKIAKVGDFGLARDVSDGGIYTKTSNGGVPWRWSSLESLKFGVYTSKSDVWSFGILLWEIATYGKLPYPDIFAVEDLIEWLSCGNRMLCPLNCCKPRYELMSCCWDGNPLMRPTFACIVEQLEKFSRVEYKREYVNLKSDDFGNQVEV</sequence>
<keyword evidence="4 21" id="KW-0812">Transmembrane</keyword>
<dbReference type="GO" id="GO:0043235">
    <property type="term" value="C:receptor complex"/>
    <property type="evidence" value="ECO:0007669"/>
    <property type="project" value="TreeGrafter"/>
</dbReference>
<dbReference type="GO" id="GO:0005524">
    <property type="term" value="F:ATP binding"/>
    <property type="evidence" value="ECO:0007669"/>
    <property type="project" value="UniProtKB-UniRule"/>
</dbReference>
<dbReference type="InterPro" id="IPR001245">
    <property type="entry name" value="Ser-Thr/Tyr_kinase_cat_dom"/>
</dbReference>
<dbReference type="PANTHER" id="PTHR24416">
    <property type="entry name" value="TYROSINE-PROTEIN KINASE RECEPTOR"/>
    <property type="match status" value="1"/>
</dbReference>
<accession>A0A2B4SV80</accession>
<keyword evidence="10" id="KW-0829">Tyrosine-protein kinase</keyword>
<dbReference type="InterPro" id="IPR011009">
    <property type="entry name" value="Kinase-like_dom_sf"/>
</dbReference>
<dbReference type="STRING" id="50429.A0A2B4SV80"/>
<dbReference type="Gene3D" id="3.30.200.20">
    <property type="entry name" value="Phosphorylase Kinase, domain 1"/>
    <property type="match status" value="1"/>
</dbReference>
<feature type="compositionally biased region" description="Polar residues" evidence="20">
    <location>
        <begin position="380"/>
        <end position="394"/>
    </location>
</feature>
<keyword evidence="17" id="KW-0479">Metal-binding</keyword>
<dbReference type="Gene3D" id="2.60.40.10">
    <property type="entry name" value="Immunoglobulins"/>
    <property type="match status" value="1"/>
</dbReference>
<dbReference type="GO" id="GO:0007169">
    <property type="term" value="P:cell surface receptor protein tyrosine kinase signaling pathway"/>
    <property type="evidence" value="ECO:0007669"/>
    <property type="project" value="TreeGrafter"/>
</dbReference>
<keyword evidence="13" id="KW-0325">Glycoprotein</keyword>
<dbReference type="FunFam" id="1.10.510.10:FF:000554">
    <property type="entry name" value="Predicted protein"/>
    <property type="match status" value="1"/>
</dbReference>
<dbReference type="InterPro" id="IPR007110">
    <property type="entry name" value="Ig-like_dom"/>
</dbReference>
<comment type="subcellular location">
    <subcellularLocation>
        <location evidence="1">Membrane</location>
        <topology evidence="1">Single-pass membrane protein</topology>
    </subcellularLocation>
</comment>
<dbReference type="InterPro" id="IPR000719">
    <property type="entry name" value="Prot_kinase_dom"/>
</dbReference>
<keyword evidence="12 24" id="KW-0675">Receptor</keyword>
<keyword evidence="5 16" id="KW-0547">Nucleotide-binding</keyword>
<feature type="binding site" evidence="16">
    <location>
        <position position="562"/>
    </location>
    <ligand>
        <name>ATP</name>
        <dbReference type="ChEBI" id="CHEBI:30616"/>
    </ligand>
</feature>
<evidence type="ECO:0000256" key="18">
    <source>
        <dbReference type="PIRSR" id="PIRSR000615-4"/>
    </source>
</evidence>
<dbReference type="InterPro" id="IPR036179">
    <property type="entry name" value="Ig-like_dom_sf"/>
</dbReference>
<keyword evidence="8 21" id="KW-1133">Transmembrane helix</keyword>
<evidence type="ECO:0000256" key="16">
    <source>
        <dbReference type="PIRSR" id="PIRSR000615-2"/>
    </source>
</evidence>
<keyword evidence="25" id="KW-1185">Reference proteome</keyword>
<evidence type="ECO:0000256" key="13">
    <source>
        <dbReference type="ARBA" id="ARBA00023180"/>
    </source>
</evidence>
<dbReference type="PRINTS" id="PR00109">
    <property type="entry name" value="TYRKINASE"/>
</dbReference>
<keyword evidence="11" id="KW-1015">Disulfide bond</keyword>
<dbReference type="PROSITE" id="PS00109">
    <property type="entry name" value="PROTEIN_KINASE_TYR"/>
    <property type="match status" value="1"/>
</dbReference>
<name>A0A2B4SV80_STYPI</name>
<dbReference type="InterPro" id="IPR008266">
    <property type="entry name" value="Tyr_kinase_AS"/>
</dbReference>
<evidence type="ECO:0000256" key="10">
    <source>
        <dbReference type="ARBA" id="ARBA00023137"/>
    </source>
</evidence>
<keyword evidence="6" id="KW-0418">Kinase</keyword>
<dbReference type="InterPro" id="IPR050122">
    <property type="entry name" value="RTK"/>
</dbReference>
<evidence type="ECO:0000256" key="12">
    <source>
        <dbReference type="ARBA" id="ARBA00023170"/>
    </source>
</evidence>
<dbReference type="AlphaFoldDB" id="A0A2B4SV80"/>
<evidence type="ECO:0000259" key="22">
    <source>
        <dbReference type="PROSITE" id="PS50011"/>
    </source>
</evidence>
<evidence type="ECO:0000256" key="9">
    <source>
        <dbReference type="ARBA" id="ARBA00023136"/>
    </source>
</evidence>
<evidence type="ECO:0000313" key="24">
    <source>
        <dbReference type="EMBL" id="PFX32452.1"/>
    </source>
</evidence>
<evidence type="ECO:0000256" key="8">
    <source>
        <dbReference type="ARBA" id="ARBA00022989"/>
    </source>
</evidence>
<dbReference type="OrthoDB" id="5961875at2759"/>
<evidence type="ECO:0000256" key="15">
    <source>
        <dbReference type="PIRSR" id="PIRSR000615-1"/>
    </source>
</evidence>
<dbReference type="InterPro" id="IPR017441">
    <property type="entry name" value="Protein_kinase_ATP_BS"/>
</dbReference>
<protein>
    <recommendedName>
        <fullName evidence="2">receptor protein-tyrosine kinase</fullName>
        <ecNumber evidence="2">2.7.10.1</ecNumber>
    </recommendedName>
</protein>
<keyword evidence="3" id="KW-0808">Transferase</keyword>
<organism evidence="24 25">
    <name type="scientific">Stylophora pistillata</name>
    <name type="common">Smooth cauliflower coral</name>
    <dbReference type="NCBI Taxonomy" id="50429"/>
    <lineage>
        <taxon>Eukaryota</taxon>
        <taxon>Metazoa</taxon>
        <taxon>Cnidaria</taxon>
        <taxon>Anthozoa</taxon>
        <taxon>Hexacorallia</taxon>
        <taxon>Scleractinia</taxon>
        <taxon>Astrocoeniina</taxon>
        <taxon>Pocilloporidae</taxon>
        <taxon>Stylophora</taxon>
    </lineage>
</organism>
<feature type="domain" description="Ig-like" evidence="23">
    <location>
        <begin position="27"/>
        <end position="132"/>
    </location>
</feature>
<evidence type="ECO:0000256" key="11">
    <source>
        <dbReference type="ARBA" id="ARBA00023157"/>
    </source>
</evidence>
<comment type="caution">
    <text evidence="24">The sequence shown here is derived from an EMBL/GenBank/DDBJ whole genome shotgun (WGS) entry which is preliminary data.</text>
</comment>
<evidence type="ECO:0000256" key="4">
    <source>
        <dbReference type="ARBA" id="ARBA00022692"/>
    </source>
</evidence>
<evidence type="ECO:0000256" key="1">
    <source>
        <dbReference type="ARBA" id="ARBA00004167"/>
    </source>
</evidence>
<evidence type="ECO:0000256" key="5">
    <source>
        <dbReference type="ARBA" id="ARBA00022741"/>
    </source>
</evidence>
<dbReference type="Pfam" id="PF07714">
    <property type="entry name" value="PK_Tyr_Ser-Thr"/>
    <property type="match status" value="1"/>
</dbReference>
<evidence type="ECO:0000256" key="19">
    <source>
        <dbReference type="PROSITE-ProRule" id="PRU10141"/>
    </source>
</evidence>
<feature type="domain" description="Protein kinase" evidence="22">
    <location>
        <begin position="425"/>
        <end position="694"/>
    </location>
</feature>
<feature type="site" description="Important for interaction with phosphotyrosine-binding proteins" evidence="18">
    <location>
        <position position="702"/>
    </location>
</feature>
<dbReference type="GO" id="GO:0046872">
    <property type="term" value="F:metal ion binding"/>
    <property type="evidence" value="ECO:0007669"/>
    <property type="project" value="UniProtKB-KW"/>
</dbReference>
<evidence type="ECO:0000256" key="2">
    <source>
        <dbReference type="ARBA" id="ARBA00011902"/>
    </source>
</evidence>
<dbReference type="GO" id="GO:0005886">
    <property type="term" value="C:plasma membrane"/>
    <property type="evidence" value="ECO:0007669"/>
    <property type="project" value="TreeGrafter"/>
</dbReference>
<dbReference type="PROSITE" id="PS00107">
    <property type="entry name" value="PROTEIN_KINASE_ATP"/>
    <property type="match status" value="1"/>
</dbReference>
<dbReference type="PIRSF" id="PIRSF000615">
    <property type="entry name" value="TyrPK_CSF1-R"/>
    <property type="match status" value="1"/>
</dbReference>
<reference evidence="25" key="1">
    <citation type="journal article" date="2017" name="bioRxiv">
        <title>Comparative analysis of the genomes of Stylophora pistillata and Acropora digitifera provides evidence for extensive differences between species of corals.</title>
        <authorList>
            <person name="Voolstra C.R."/>
            <person name="Li Y."/>
            <person name="Liew Y.J."/>
            <person name="Baumgarten S."/>
            <person name="Zoccola D."/>
            <person name="Flot J.-F."/>
            <person name="Tambutte S."/>
            <person name="Allemand D."/>
            <person name="Aranda M."/>
        </authorList>
    </citation>
    <scope>NUCLEOTIDE SEQUENCE [LARGE SCALE GENOMIC DNA]</scope>
</reference>
<feature type="binding site" evidence="17">
    <location>
        <position position="563"/>
    </location>
    <ligand>
        <name>Mg(2+)</name>
        <dbReference type="ChEBI" id="CHEBI:18420"/>
    </ligand>
</feature>
<dbReference type="PROSITE" id="PS50011">
    <property type="entry name" value="PROTEIN_KINASE_DOM"/>
    <property type="match status" value="1"/>
</dbReference>
<evidence type="ECO:0000256" key="7">
    <source>
        <dbReference type="ARBA" id="ARBA00022840"/>
    </source>
</evidence>
<dbReference type="Gene3D" id="1.10.510.10">
    <property type="entry name" value="Transferase(Phosphotransferase) domain 1"/>
    <property type="match status" value="1"/>
</dbReference>
<feature type="binding site" evidence="19">
    <location>
        <position position="452"/>
    </location>
    <ligand>
        <name>ATP</name>
        <dbReference type="ChEBI" id="CHEBI:30616"/>
    </ligand>
</feature>
<evidence type="ECO:0000256" key="14">
    <source>
        <dbReference type="ARBA" id="ARBA00051243"/>
    </source>
</evidence>
<dbReference type="SMART" id="SM00219">
    <property type="entry name" value="TyrKc"/>
    <property type="match status" value="1"/>
</dbReference>
<dbReference type="InterPro" id="IPR020635">
    <property type="entry name" value="Tyr_kinase_cat_dom"/>
</dbReference>
<dbReference type="EMBL" id="LSMT01000023">
    <property type="protein sequence ID" value="PFX32452.1"/>
    <property type="molecule type" value="Genomic_DNA"/>
</dbReference>
<dbReference type="PANTHER" id="PTHR24416:SF622">
    <property type="entry name" value="PROTEIN KINASE DOMAIN-CONTAINING PROTEIN"/>
    <property type="match status" value="1"/>
</dbReference>
<dbReference type="SUPFAM" id="SSF48726">
    <property type="entry name" value="Immunoglobulin"/>
    <property type="match status" value="1"/>
</dbReference>
<evidence type="ECO:0000259" key="23">
    <source>
        <dbReference type="PROSITE" id="PS50835"/>
    </source>
</evidence>
<comment type="catalytic activity">
    <reaction evidence="14">
        <text>L-tyrosyl-[protein] + ATP = O-phospho-L-tyrosyl-[protein] + ADP + H(+)</text>
        <dbReference type="Rhea" id="RHEA:10596"/>
        <dbReference type="Rhea" id="RHEA-COMP:10136"/>
        <dbReference type="Rhea" id="RHEA-COMP:20101"/>
        <dbReference type="ChEBI" id="CHEBI:15378"/>
        <dbReference type="ChEBI" id="CHEBI:30616"/>
        <dbReference type="ChEBI" id="CHEBI:46858"/>
        <dbReference type="ChEBI" id="CHEBI:61978"/>
        <dbReference type="ChEBI" id="CHEBI:456216"/>
        <dbReference type="EC" id="2.7.10.1"/>
    </reaction>
</comment>
<dbReference type="EC" id="2.7.10.1" evidence="2"/>
<evidence type="ECO:0000256" key="3">
    <source>
        <dbReference type="ARBA" id="ARBA00022679"/>
    </source>
</evidence>
<evidence type="ECO:0000313" key="25">
    <source>
        <dbReference type="Proteomes" id="UP000225706"/>
    </source>
</evidence>
<keyword evidence="9 21" id="KW-0472">Membrane</keyword>
<evidence type="ECO:0000256" key="21">
    <source>
        <dbReference type="SAM" id="Phobius"/>
    </source>
</evidence>
<feature type="region of interest" description="Disordered" evidence="20">
    <location>
        <begin position="351"/>
        <end position="406"/>
    </location>
</feature>